<dbReference type="Gene3D" id="1.10.10.350">
    <property type="match status" value="1"/>
</dbReference>
<evidence type="ECO:0000259" key="6">
    <source>
        <dbReference type="Pfam" id="PF19269"/>
    </source>
</evidence>
<dbReference type="SUPFAM" id="SSF48163">
    <property type="entry name" value="An anticodon-binding domain of class I aminoacyl-tRNA synthetases"/>
    <property type="match status" value="1"/>
</dbReference>
<feature type="domain" description="Aminoacyl-tRNA synthetase class I anticodon-binding" evidence="6">
    <location>
        <begin position="19"/>
        <end position="163"/>
    </location>
</feature>
<evidence type="ECO:0000256" key="5">
    <source>
        <dbReference type="ARBA" id="ARBA00023146"/>
    </source>
</evidence>
<keyword evidence="4" id="KW-0648">Protein biosynthesis</keyword>
<dbReference type="GO" id="GO:0004818">
    <property type="term" value="F:glutamate-tRNA ligase activity"/>
    <property type="evidence" value="ECO:0007669"/>
    <property type="project" value="TreeGrafter"/>
</dbReference>
<proteinExistence type="predicted"/>
<dbReference type="InterPro" id="IPR049940">
    <property type="entry name" value="GluQ/Sye"/>
</dbReference>
<dbReference type="Gene3D" id="1.10.8.70">
    <property type="entry name" value="Glutamate-tRNA synthetase, class I, anticodon-binding domain 1"/>
    <property type="match status" value="1"/>
</dbReference>
<dbReference type="InterPro" id="IPR045462">
    <property type="entry name" value="aa-tRNA-synth_I_cd-bd"/>
</dbReference>
<dbReference type="GO" id="GO:0000049">
    <property type="term" value="F:tRNA binding"/>
    <property type="evidence" value="ECO:0007669"/>
    <property type="project" value="InterPro"/>
</dbReference>
<evidence type="ECO:0000256" key="1">
    <source>
        <dbReference type="ARBA" id="ARBA00022598"/>
    </source>
</evidence>
<keyword evidence="1 7" id="KW-0436">Ligase</keyword>
<dbReference type="GO" id="GO:0006424">
    <property type="term" value="P:glutamyl-tRNA aminoacylation"/>
    <property type="evidence" value="ECO:0007669"/>
    <property type="project" value="TreeGrafter"/>
</dbReference>
<dbReference type="EMBL" id="PFPX01000026">
    <property type="protein sequence ID" value="PJA10159.1"/>
    <property type="molecule type" value="Genomic_DNA"/>
</dbReference>
<dbReference type="InterPro" id="IPR020752">
    <property type="entry name" value="Glu-tRNA-synth_I_codon-bd_sub1"/>
</dbReference>
<dbReference type="Proteomes" id="UP000228743">
    <property type="component" value="Unassembled WGS sequence"/>
</dbReference>
<evidence type="ECO:0000313" key="8">
    <source>
        <dbReference type="Proteomes" id="UP000228743"/>
    </source>
</evidence>
<protein>
    <submittedName>
        <fullName evidence="7">Glutamate--tRNA ligase</fullName>
    </submittedName>
</protein>
<dbReference type="InterPro" id="IPR008925">
    <property type="entry name" value="aa_tRNA-synth_I_cd-bd_sf"/>
</dbReference>
<keyword evidence="2" id="KW-0547">Nucleotide-binding</keyword>
<evidence type="ECO:0000256" key="4">
    <source>
        <dbReference type="ARBA" id="ARBA00022917"/>
    </source>
</evidence>
<evidence type="ECO:0000313" key="7">
    <source>
        <dbReference type="EMBL" id="PJA10159.1"/>
    </source>
</evidence>
<dbReference type="AlphaFoldDB" id="A0A2M7VZT0"/>
<name>A0A2M7VZT0_9BACT</name>
<comment type="caution">
    <text evidence="7">The sequence shown here is derived from an EMBL/GenBank/DDBJ whole genome shotgun (WGS) entry which is preliminary data.</text>
</comment>
<dbReference type="InterPro" id="IPR020751">
    <property type="entry name" value="aa-tRNA-synth_I_codon-bd_sub2"/>
</dbReference>
<accession>A0A2M7VZT0</accession>
<evidence type="ECO:0000256" key="3">
    <source>
        <dbReference type="ARBA" id="ARBA00022840"/>
    </source>
</evidence>
<keyword evidence="3" id="KW-0067">ATP-binding</keyword>
<gene>
    <name evidence="7" type="ORF">COX68_01205</name>
</gene>
<reference evidence="8" key="1">
    <citation type="submission" date="2017-09" db="EMBL/GenBank/DDBJ databases">
        <title>Depth-based differentiation of microbial function through sediment-hosted aquifers and enrichment of novel symbionts in the deep terrestrial subsurface.</title>
        <authorList>
            <person name="Probst A.J."/>
            <person name="Ladd B."/>
            <person name="Jarett J.K."/>
            <person name="Geller-Mcgrath D.E."/>
            <person name="Sieber C.M.K."/>
            <person name="Emerson J.B."/>
            <person name="Anantharaman K."/>
            <person name="Thomas B.C."/>
            <person name="Malmstrom R."/>
            <person name="Stieglmeier M."/>
            <person name="Klingl A."/>
            <person name="Woyke T."/>
            <person name="Ryan C.M."/>
            <person name="Banfield J.F."/>
        </authorList>
    </citation>
    <scope>NUCLEOTIDE SEQUENCE [LARGE SCALE GENOMIC DNA]</scope>
</reference>
<dbReference type="GO" id="GO:0005829">
    <property type="term" value="C:cytosol"/>
    <property type="evidence" value="ECO:0007669"/>
    <property type="project" value="TreeGrafter"/>
</dbReference>
<dbReference type="PANTHER" id="PTHR43311:SF1">
    <property type="entry name" value="GLUTAMYL-Q TRNA(ASP) SYNTHETASE"/>
    <property type="match status" value="1"/>
</dbReference>
<organism evidence="7 8">
    <name type="scientific">Candidatus Falkowbacteria bacterium CG_4_10_14_0_2_um_filter_41_15</name>
    <dbReference type="NCBI Taxonomy" id="1974554"/>
    <lineage>
        <taxon>Bacteria</taxon>
        <taxon>Candidatus Falkowiibacteriota</taxon>
    </lineage>
</organism>
<sequence>SEKLDFFNGYYLRQKSLTELADLCRPYLSDISVDQTYLEKVVGLAQDRMKKLSDINELTDFIFTEKLVYDQDLLIWKALTLEEVKANLQEIKEMLNKIEDINWNKTYLEAQIIEYIKTNDKKVGDYLWPLRVALTGLKNSPGPFEVADTLGKTKSLERIEIALSK</sequence>
<keyword evidence="5" id="KW-0030">Aminoacyl-tRNA synthetase</keyword>
<dbReference type="Pfam" id="PF19269">
    <property type="entry name" value="Anticodon_2"/>
    <property type="match status" value="1"/>
</dbReference>
<feature type="non-terminal residue" evidence="7">
    <location>
        <position position="1"/>
    </location>
</feature>
<evidence type="ECO:0000256" key="2">
    <source>
        <dbReference type="ARBA" id="ARBA00022741"/>
    </source>
</evidence>
<dbReference type="PANTHER" id="PTHR43311">
    <property type="entry name" value="GLUTAMATE--TRNA LIGASE"/>
    <property type="match status" value="1"/>
</dbReference>
<dbReference type="GO" id="GO:0005524">
    <property type="term" value="F:ATP binding"/>
    <property type="evidence" value="ECO:0007669"/>
    <property type="project" value="UniProtKB-KW"/>
</dbReference>